<comment type="caution">
    <text evidence="2">The sequence shown here is derived from an EMBL/GenBank/DDBJ whole genome shotgun (WGS) entry which is preliminary data.</text>
</comment>
<protein>
    <submittedName>
        <fullName evidence="2">Uncharacterized protein</fullName>
    </submittedName>
</protein>
<reference evidence="2" key="1">
    <citation type="submission" date="2019-08" db="EMBL/GenBank/DDBJ databases">
        <title>The genome of the North American firefly Photinus pyralis.</title>
        <authorList>
            <consortium name="Photinus pyralis genome working group"/>
            <person name="Fallon T.R."/>
            <person name="Sander Lower S.E."/>
            <person name="Weng J.-K."/>
        </authorList>
    </citation>
    <scope>NUCLEOTIDE SEQUENCE</scope>
    <source>
        <strain evidence="2">TRF0915ILg1</strain>
        <tissue evidence="2">Whole body</tissue>
    </source>
</reference>
<accession>A0A8K0CMA5</accession>
<name>A0A8K0CMA5_IGNLU</name>
<feature type="compositionally biased region" description="Basic and acidic residues" evidence="1">
    <location>
        <begin position="103"/>
        <end position="113"/>
    </location>
</feature>
<evidence type="ECO:0000256" key="1">
    <source>
        <dbReference type="SAM" id="MobiDB-lite"/>
    </source>
</evidence>
<proteinExistence type="predicted"/>
<gene>
    <name evidence="2" type="ORF">ILUMI_16124</name>
</gene>
<feature type="non-terminal residue" evidence="2">
    <location>
        <position position="1"/>
    </location>
</feature>
<dbReference type="EMBL" id="VTPC01058984">
    <property type="protein sequence ID" value="KAF2890049.1"/>
    <property type="molecule type" value="Genomic_DNA"/>
</dbReference>
<sequence length="134" mass="15134">SPPTGRFDVPNIIVPLSELDLDHNPILLYLGEEREKSTERTTTVSWPAFADHLRGSIEPVLGIDGWRKEWARDKQKRKDNARGLGQPQTAVTASLLLRRGSRAHQDHENRESSGSRPHHQQGTKVFPQTRPSQS</sequence>
<evidence type="ECO:0000313" key="2">
    <source>
        <dbReference type="EMBL" id="KAF2890049.1"/>
    </source>
</evidence>
<organism evidence="2 3">
    <name type="scientific">Ignelater luminosus</name>
    <name type="common">Cucubano</name>
    <name type="synonym">Pyrophorus luminosus</name>
    <dbReference type="NCBI Taxonomy" id="2038154"/>
    <lineage>
        <taxon>Eukaryota</taxon>
        <taxon>Metazoa</taxon>
        <taxon>Ecdysozoa</taxon>
        <taxon>Arthropoda</taxon>
        <taxon>Hexapoda</taxon>
        <taxon>Insecta</taxon>
        <taxon>Pterygota</taxon>
        <taxon>Neoptera</taxon>
        <taxon>Endopterygota</taxon>
        <taxon>Coleoptera</taxon>
        <taxon>Polyphaga</taxon>
        <taxon>Elateriformia</taxon>
        <taxon>Elateroidea</taxon>
        <taxon>Elateridae</taxon>
        <taxon>Agrypninae</taxon>
        <taxon>Pyrophorini</taxon>
        <taxon>Ignelater</taxon>
    </lineage>
</organism>
<dbReference type="Proteomes" id="UP000801492">
    <property type="component" value="Unassembled WGS sequence"/>
</dbReference>
<keyword evidence="3" id="KW-1185">Reference proteome</keyword>
<dbReference type="AlphaFoldDB" id="A0A8K0CMA5"/>
<feature type="region of interest" description="Disordered" evidence="1">
    <location>
        <begin position="72"/>
        <end position="134"/>
    </location>
</feature>
<evidence type="ECO:0000313" key="3">
    <source>
        <dbReference type="Proteomes" id="UP000801492"/>
    </source>
</evidence>
<feature type="compositionally biased region" description="Basic and acidic residues" evidence="1">
    <location>
        <begin position="72"/>
        <end position="81"/>
    </location>
</feature>